<dbReference type="OrthoDB" id="9807213at2"/>
<dbReference type="EC" id="5.4.99.-" evidence="4"/>
<dbReference type="InterPro" id="IPR020103">
    <property type="entry name" value="PsdUridine_synth_cat_dom_sf"/>
</dbReference>
<dbReference type="InterPro" id="IPR020094">
    <property type="entry name" value="TruA/RsuA/RluB/E/F_N"/>
</dbReference>
<dbReference type="PROSITE" id="PS50889">
    <property type="entry name" value="S4"/>
    <property type="match status" value="1"/>
</dbReference>
<dbReference type="GO" id="GO:0003723">
    <property type="term" value="F:RNA binding"/>
    <property type="evidence" value="ECO:0007669"/>
    <property type="project" value="UniProtKB-KW"/>
</dbReference>
<evidence type="ECO:0000259" key="5">
    <source>
        <dbReference type="SMART" id="SM00363"/>
    </source>
</evidence>
<dbReference type="AlphaFoldDB" id="A0A8J3AH60"/>
<evidence type="ECO:0000313" key="7">
    <source>
        <dbReference type="Proteomes" id="UP000626244"/>
    </source>
</evidence>
<dbReference type="CDD" id="cd00165">
    <property type="entry name" value="S4"/>
    <property type="match status" value="1"/>
</dbReference>
<accession>A0A8J3AH60</accession>
<dbReference type="InterPro" id="IPR002942">
    <property type="entry name" value="S4_RNA-bd"/>
</dbReference>
<dbReference type="SMART" id="SM00363">
    <property type="entry name" value="S4"/>
    <property type="match status" value="1"/>
</dbReference>
<organism evidence="6 7">
    <name type="scientific">Gottfriedia solisilvae</name>
    <dbReference type="NCBI Taxonomy" id="1516104"/>
    <lineage>
        <taxon>Bacteria</taxon>
        <taxon>Bacillati</taxon>
        <taxon>Bacillota</taxon>
        <taxon>Bacilli</taxon>
        <taxon>Bacillales</taxon>
        <taxon>Bacillaceae</taxon>
        <taxon>Gottfriedia</taxon>
    </lineage>
</organism>
<dbReference type="RefSeq" id="WP_087998094.1">
    <property type="nucleotide sequence ID" value="NZ_BMHB01000001.1"/>
</dbReference>
<keyword evidence="3" id="KW-0694">RNA-binding</keyword>
<dbReference type="InterPro" id="IPR050343">
    <property type="entry name" value="RsuA_PseudoU_synthase"/>
</dbReference>
<reference evidence="7" key="1">
    <citation type="journal article" date="2019" name="Int. J. Syst. Evol. Microbiol.">
        <title>The Global Catalogue of Microorganisms (GCM) 10K type strain sequencing project: providing services to taxonomists for standard genome sequencing and annotation.</title>
        <authorList>
            <consortium name="The Broad Institute Genomics Platform"/>
            <consortium name="The Broad Institute Genome Sequencing Center for Infectious Disease"/>
            <person name="Wu L."/>
            <person name="Ma J."/>
        </authorList>
    </citation>
    <scope>NUCLEOTIDE SEQUENCE [LARGE SCALE GENOMIC DNA]</scope>
    <source>
        <strain evidence="7">CGMCC 1.14993</strain>
    </source>
</reference>
<dbReference type="Proteomes" id="UP000626244">
    <property type="component" value="Unassembled WGS sequence"/>
</dbReference>
<evidence type="ECO:0000256" key="3">
    <source>
        <dbReference type="PROSITE-ProRule" id="PRU00182"/>
    </source>
</evidence>
<dbReference type="InterPro" id="IPR000748">
    <property type="entry name" value="PsdUridine_synth_RsuA/RluB/E/F"/>
</dbReference>
<keyword evidence="2 4" id="KW-0413">Isomerase</keyword>
<dbReference type="FunFam" id="3.30.70.1560:FF:000002">
    <property type="entry name" value="Pseudouridine synthase"/>
    <property type="match status" value="1"/>
</dbReference>
<name>A0A8J3AH60_9BACI</name>
<dbReference type="SUPFAM" id="SSF55174">
    <property type="entry name" value="Alpha-L RNA-binding motif"/>
    <property type="match status" value="1"/>
</dbReference>
<dbReference type="PANTHER" id="PTHR47683:SF2">
    <property type="entry name" value="RNA-BINDING S4 DOMAIN-CONTAINING PROTEIN"/>
    <property type="match status" value="1"/>
</dbReference>
<feature type="domain" description="RNA-binding S4" evidence="5">
    <location>
        <begin position="1"/>
        <end position="57"/>
    </location>
</feature>
<comment type="caution">
    <text evidence="6">The sequence shown here is derived from an EMBL/GenBank/DDBJ whole genome shotgun (WGS) entry which is preliminary data.</text>
</comment>
<evidence type="ECO:0000256" key="2">
    <source>
        <dbReference type="ARBA" id="ARBA00023235"/>
    </source>
</evidence>
<dbReference type="Gene3D" id="3.30.70.580">
    <property type="entry name" value="Pseudouridine synthase I, catalytic domain, N-terminal subdomain"/>
    <property type="match status" value="1"/>
</dbReference>
<dbReference type="GO" id="GO:0120159">
    <property type="term" value="F:rRNA pseudouridine synthase activity"/>
    <property type="evidence" value="ECO:0007669"/>
    <property type="project" value="UniProtKB-ARBA"/>
</dbReference>
<comment type="similarity">
    <text evidence="1 4">Belongs to the pseudouridine synthase RsuA family.</text>
</comment>
<dbReference type="GO" id="GO:0000455">
    <property type="term" value="P:enzyme-directed rRNA pseudouridine synthesis"/>
    <property type="evidence" value="ECO:0007669"/>
    <property type="project" value="UniProtKB-ARBA"/>
</dbReference>
<dbReference type="PROSITE" id="PS01149">
    <property type="entry name" value="PSI_RSU"/>
    <property type="match status" value="1"/>
</dbReference>
<dbReference type="InterPro" id="IPR042092">
    <property type="entry name" value="PsdUridine_s_RsuA/RluB/E/F_cat"/>
</dbReference>
<sequence>MRINVFISASGYCSRRAAERLVAAGDVKINGVLAEKNSMVDHQDIVEINGEVLQLSNEKDYIILNKPVGITCTGLHTVEGNIIEFVNYPKRLFPVGRLDKDSEGLIILTNDGPIAHKILHSENGHEKEYIVTVDKPFDQEFLTGMSDGVPIGDVITKKCVVTRVDECTFRIVLTQGLNRQIRKMAKYFGYKVVKLKRIRIMNIHLENLEVGKWRSLSDLELKMLINQLKEEEMNENLN</sequence>
<dbReference type="InterPro" id="IPR036986">
    <property type="entry name" value="S4_RNA-bd_sf"/>
</dbReference>
<dbReference type="InterPro" id="IPR018496">
    <property type="entry name" value="PsdUridine_synth_RsuA/RluB_CS"/>
</dbReference>
<dbReference type="CDD" id="cd02554">
    <property type="entry name" value="PseudoU_synth_RluF"/>
    <property type="match status" value="1"/>
</dbReference>
<dbReference type="Pfam" id="PF01479">
    <property type="entry name" value="S4"/>
    <property type="match status" value="1"/>
</dbReference>
<proteinExistence type="inferred from homology"/>
<evidence type="ECO:0000256" key="1">
    <source>
        <dbReference type="ARBA" id="ARBA00008348"/>
    </source>
</evidence>
<evidence type="ECO:0000313" key="6">
    <source>
        <dbReference type="EMBL" id="GGI13253.1"/>
    </source>
</evidence>
<protein>
    <recommendedName>
        <fullName evidence="4">Pseudouridine synthase</fullName>
        <ecNumber evidence="4">5.4.99.-</ecNumber>
    </recommendedName>
</protein>
<dbReference type="SUPFAM" id="SSF55120">
    <property type="entry name" value="Pseudouridine synthase"/>
    <property type="match status" value="1"/>
</dbReference>
<evidence type="ECO:0000256" key="4">
    <source>
        <dbReference type="RuleBase" id="RU003887"/>
    </source>
</evidence>
<dbReference type="EMBL" id="BMHB01000001">
    <property type="protein sequence ID" value="GGI13253.1"/>
    <property type="molecule type" value="Genomic_DNA"/>
</dbReference>
<dbReference type="NCBIfam" id="TIGR00093">
    <property type="entry name" value="pseudouridine synthase"/>
    <property type="match status" value="1"/>
</dbReference>
<keyword evidence="7" id="KW-1185">Reference proteome</keyword>
<dbReference type="Pfam" id="PF00849">
    <property type="entry name" value="PseudoU_synth_2"/>
    <property type="match status" value="1"/>
</dbReference>
<dbReference type="PANTHER" id="PTHR47683">
    <property type="entry name" value="PSEUDOURIDINE SYNTHASE FAMILY PROTEIN-RELATED"/>
    <property type="match status" value="1"/>
</dbReference>
<dbReference type="Gene3D" id="3.30.70.1560">
    <property type="entry name" value="Alpha-L RNA-binding motif"/>
    <property type="match status" value="1"/>
</dbReference>
<dbReference type="InterPro" id="IPR006145">
    <property type="entry name" value="PsdUridine_synth_RsuA/RluA"/>
</dbReference>
<gene>
    <name evidence="6" type="ORF">GCM10007380_16990</name>
</gene>
<dbReference type="Gene3D" id="3.10.290.10">
    <property type="entry name" value="RNA-binding S4 domain"/>
    <property type="match status" value="1"/>
</dbReference>